<dbReference type="Proteomes" id="UP000430670">
    <property type="component" value="Unassembled WGS sequence"/>
</dbReference>
<name>A0A6I3SBP2_HELMO</name>
<gene>
    <name evidence="1" type="ORF">GJ688_02515</name>
</gene>
<dbReference type="InterPro" id="IPR047907">
    <property type="entry name" value="CD1375-like"/>
</dbReference>
<organism evidence="1 2">
    <name type="scientific">Heliobacterium mobile</name>
    <name type="common">Heliobacillus mobilis</name>
    <dbReference type="NCBI Taxonomy" id="28064"/>
    <lineage>
        <taxon>Bacteria</taxon>
        <taxon>Bacillati</taxon>
        <taxon>Bacillota</taxon>
        <taxon>Clostridia</taxon>
        <taxon>Eubacteriales</taxon>
        <taxon>Heliobacteriaceae</taxon>
        <taxon>Heliobacterium</taxon>
    </lineage>
</organism>
<sequence length="47" mass="5325">MADVLDYMVKVYAFLVKVGRRDLNTLPADYPIPVAEYLASQVEPQPQ</sequence>
<dbReference type="EMBL" id="WNKU01000002">
    <property type="protein sequence ID" value="MTV47857.1"/>
    <property type="molecule type" value="Genomic_DNA"/>
</dbReference>
<evidence type="ECO:0000313" key="1">
    <source>
        <dbReference type="EMBL" id="MTV47857.1"/>
    </source>
</evidence>
<reference evidence="1 2" key="1">
    <citation type="submission" date="2019-11" db="EMBL/GenBank/DDBJ databases">
        <title>Whole-genome sequence of a the green, strictly anaerobic photosynthetic bacterium Heliobacillus mobilis DSM 6151.</title>
        <authorList>
            <person name="Kyndt J.A."/>
            <person name="Meyer T.E."/>
        </authorList>
    </citation>
    <scope>NUCLEOTIDE SEQUENCE [LARGE SCALE GENOMIC DNA]</scope>
    <source>
        <strain evidence="1 2">DSM 6151</strain>
    </source>
</reference>
<dbReference type="RefSeq" id="WP_155474978.1">
    <property type="nucleotide sequence ID" value="NZ_WNKU01000002.1"/>
</dbReference>
<dbReference type="NCBIfam" id="NF040910">
    <property type="entry name" value="CD1375_fam"/>
    <property type="match status" value="1"/>
</dbReference>
<evidence type="ECO:0000313" key="2">
    <source>
        <dbReference type="Proteomes" id="UP000430670"/>
    </source>
</evidence>
<protein>
    <submittedName>
        <fullName evidence="1">Uncharacterized protein</fullName>
    </submittedName>
</protein>
<accession>A0A6I3SBP2</accession>
<proteinExistence type="predicted"/>
<comment type="caution">
    <text evidence="1">The sequence shown here is derived from an EMBL/GenBank/DDBJ whole genome shotgun (WGS) entry which is preliminary data.</text>
</comment>
<dbReference type="AlphaFoldDB" id="A0A6I3SBP2"/>
<keyword evidence="2" id="KW-1185">Reference proteome</keyword>